<dbReference type="RefSeq" id="WP_264602940.1">
    <property type="nucleotide sequence ID" value="NZ_JAOQNS010000012.1"/>
</dbReference>
<protein>
    <submittedName>
        <fullName evidence="6">OOP family OmpA-OmpF porin</fullName>
    </submittedName>
</protein>
<evidence type="ECO:0000313" key="6">
    <source>
        <dbReference type="EMBL" id="MCW2309355.1"/>
    </source>
</evidence>
<organism evidence="6 7">
    <name type="scientific">Rhodobium gokarnense</name>
    <dbReference type="NCBI Taxonomy" id="364296"/>
    <lineage>
        <taxon>Bacteria</taxon>
        <taxon>Pseudomonadati</taxon>
        <taxon>Pseudomonadota</taxon>
        <taxon>Alphaproteobacteria</taxon>
        <taxon>Hyphomicrobiales</taxon>
        <taxon>Rhodobiaceae</taxon>
        <taxon>Rhodobium</taxon>
    </lineage>
</organism>
<evidence type="ECO:0000256" key="1">
    <source>
        <dbReference type="ARBA" id="ARBA00004442"/>
    </source>
</evidence>
<dbReference type="EMBL" id="JAOQNS010000012">
    <property type="protein sequence ID" value="MCW2309355.1"/>
    <property type="molecule type" value="Genomic_DNA"/>
</dbReference>
<sequence length="599" mass="63904">MANPWKRALVGIGAAALLTALGDLVLLGDVEQDLTARAKSALMQDGQAWADVSLSGRDATLTGTAPSKEALLLALKSVDRVWGVRIAIDKTDILPGQSPYPLTLTRKEDALSVSGYVPRRGARDGILEDVRKIFSDEKLTYDLPLASGAPPGLDNAARFGLDLLKDMTAGEVAIRDRAIAVSGTAATAGTYERLLRTLKTELPLGYTLETTDVAAPPAKPYVWSAEKSGDAIVLKGYVGSNEERQALAKKAESTLRGASLDDTTTYASGPPKGFDAFVAFALDRLSVLDHGSVSLTDAALAITGEAKTIPEHEALLEALKSDLPDGLTLGKVDLLRPLPPLPESDADLAEVPPATWIARRTKDNLILAGAIPDAATKEALDDLVSERFGAVPVIDRQRPAEGMPERFLDAVRAGLAALARLGEGQIEIRTDELTLSGAAYHAAAAESIRDRVLADLPAGFSGNFNGLRIREPGAPVSASRCQQLFSSILRGNRIRFETGSTRIDRDSFGILDHLVFVAQRCPQSRVVIEGHTDSDGSEADNLRLSDWRAAAVVEYLVRAGVEAGRLDAVGFGEDRPVASNDTEEGKALNRRIEFRIVPE</sequence>
<dbReference type="Gene3D" id="3.30.1330.60">
    <property type="entry name" value="OmpA-like domain"/>
    <property type="match status" value="1"/>
</dbReference>
<dbReference type="InterPro" id="IPR036737">
    <property type="entry name" value="OmpA-like_sf"/>
</dbReference>
<reference evidence="7" key="1">
    <citation type="submission" date="2023-07" db="EMBL/GenBank/DDBJ databases">
        <title>Genome sequencing of Purple Non-Sulfur Bacteria from various extreme environments.</title>
        <authorList>
            <person name="Mayer M."/>
        </authorList>
    </citation>
    <scope>NUCLEOTIDE SEQUENCE [LARGE SCALE GENOMIC DNA]</scope>
    <source>
        <strain evidence="7">DSM 17935</strain>
    </source>
</reference>
<comment type="subcellular location">
    <subcellularLocation>
        <location evidence="1">Cell outer membrane</location>
    </subcellularLocation>
</comment>
<keyword evidence="2 4" id="KW-0472">Membrane</keyword>
<dbReference type="Proteomes" id="UP001209755">
    <property type="component" value="Unassembled WGS sequence"/>
</dbReference>
<comment type="caution">
    <text evidence="6">The sequence shown here is derived from an EMBL/GenBank/DDBJ whole genome shotgun (WGS) entry which is preliminary data.</text>
</comment>
<dbReference type="SUPFAM" id="SSF103088">
    <property type="entry name" value="OmpA-like"/>
    <property type="match status" value="1"/>
</dbReference>
<evidence type="ECO:0000256" key="4">
    <source>
        <dbReference type="PROSITE-ProRule" id="PRU00473"/>
    </source>
</evidence>
<evidence type="ECO:0000313" key="7">
    <source>
        <dbReference type="Proteomes" id="UP001209755"/>
    </source>
</evidence>
<dbReference type="PANTHER" id="PTHR30329:SF21">
    <property type="entry name" value="LIPOPROTEIN YIAD-RELATED"/>
    <property type="match status" value="1"/>
</dbReference>
<dbReference type="CDD" id="cd07185">
    <property type="entry name" value="OmpA_C-like"/>
    <property type="match status" value="1"/>
</dbReference>
<dbReference type="InterPro" id="IPR050330">
    <property type="entry name" value="Bact_OuterMem_StrucFunc"/>
</dbReference>
<evidence type="ECO:0000259" key="5">
    <source>
        <dbReference type="PROSITE" id="PS51123"/>
    </source>
</evidence>
<dbReference type="PRINTS" id="PR01021">
    <property type="entry name" value="OMPADOMAIN"/>
</dbReference>
<keyword evidence="3" id="KW-0998">Cell outer membrane</keyword>
<evidence type="ECO:0000256" key="2">
    <source>
        <dbReference type="ARBA" id="ARBA00023136"/>
    </source>
</evidence>
<dbReference type="Pfam" id="PF00691">
    <property type="entry name" value="OmpA"/>
    <property type="match status" value="1"/>
</dbReference>
<dbReference type="PROSITE" id="PS51123">
    <property type="entry name" value="OMPA_2"/>
    <property type="match status" value="1"/>
</dbReference>
<dbReference type="Gene3D" id="3.40.1520.20">
    <property type="match status" value="3"/>
</dbReference>
<proteinExistence type="predicted"/>
<accession>A0ABT3HG25</accession>
<feature type="domain" description="OmpA-like" evidence="5">
    <location>
        <begin position="483"/>
        <end position="599"/>
    </location>
</feature>
<dbReference type="InterPro" id="IPR006665">
    <property type="entry name" value="OmpA-like"/>
</dbReference>
<keyword evidence="7" id="KW-1185">Reference proteome</keyword>
<evidence type="ECO:0000256" key="3">
    <source>
        <dbReference type="ARBA" id="ARBA00023237"/>
    </source>
</evidence>
<dbReference type="InterPro" id="IPR006664">
    <property type="entry name" value="OMP_bac"/>
</dbReference>
<dbReference type="PANTHER" id="PTHR30329">
    <property type="entry name" value="STATOR ELEMENT OF FLAGELLAR MOTOR COMPLEX"/>
    <property type="match status" value="1"/>
</dbReference>
<gene>
    <name evidence="6" type="ORF">M2319_003709</name>
</gene>
<name>A0ABT3HG25_9HYPH</name>